<dbReference type="AlphaFoldDB" id="F9WBT6"/>
<evidence type="ECO:0000313" key="13">
    <source>
        <dbReference type="EMBL" id="CCD14722.1"/>
    </source>
</evidence>
<comment type="function">
    <text evidence="1">VSG forms a coat on the surface of the parasite. The trypanosome evades the immune response of the host by expressing a series of antigenically distinct VSGs from an estimated 1000 VSG genes.</text>
</comment>
<feature type="domain" description="Trypanosome variant surface glycoprotein B-type N-terminal" evidence="12">
    <location>
        <begin position="47"/>
        <end position="255"/>
    </location>
</feature>
<evidence type="ECO:0000256" key="7">
    <source>
        <dbReference type="ARBA" id="ARBA00023180"/>
    </source>
</evidence>
<comment type="caution">
    <text evidence="13">The sequence shown here is derived from an EMBL/GenBank/DDBJ whole genome shotgun (WGS) entry which is preliminary data.</text>
</comment>
<keyword evidence="14" id="KW-1185">Reference proteome</keyword>
<comment type="subcellular location">
    <subcellularLocation>
        <location evidence="2">Cell membrane</location>
        <topology evidence="2">Lipid-anchor</topology>
        <topology evidence="2">GPI-anchor</topology>
    </subcellularLocation>
</comment>
<evidence type="ECO:0000259" key="12">
    <source>
        <dbReference type="Pfam" id="PF13206"/>
    </source>
</evidence>
<dbReference type="GO" id="GO:0098552">
    <property type="term" value="C:side of membrane"/>
    <property type="evidence" value="ECO:0007669"/>
    <property type="project" value="UniProtKB-KW"/>
</dbReference>
<keyword evidence="9" id="KW-0175">Coiled coil</keyword>
<evidence type="ECO:0000256" key="8">
    <source>
        <dbReference type="ARBA" id="ARBA00023288"/>
    </source>
</evidence>
<keyword evidence="3" id="KW-1003">Cell membrane</keyword>
<dbReference type="InterPro" id="IPR025932">
    <property type="entry name" value="Trypano_VSG_B_N_dom"/>
</dbReference>
<feature type="chain" id="PRO_5003394661" evidence="11">
    <location>
        <begin position="19"/>
        <end position="342"/>
    </location>
</feature>
<feature type="coiled-coil region" evidence="9">
    <location>
        <begin position="168"/>
        <end position="195"/>
    </location>
</feature>
<sequence length="342" mass="37908">MWGNVLIVFILSHYSVKAVNCHNEVEQKLLCDIFRQSGRVLQKFEDAELIEEAIYGPTKRNAQIINFGNVTLGTSCHTPVLRDAFCRYLGGERVENGCFAESLLGTFFCVCAPGARRGYVDKLCGVSIKPHVDSWFGSIPLGQDKIEELFDSVWGYVIRNCTGVSESVGSGNEELEKLRKAVEDVENTIKQDRNSFYYYLGGSAWKDCSGLNGRDVCAAYKKKDGSDSKAHIPWVEKIKEAITQLQKVERERQDLDFMERTTGKPGEGTAAPIPRAGEGNAELTDQSEGIVTPPNSNETPSKTKISAKISPLSDIPHLPTYFNENGSPLTNQKWLVIAAFLN</sequence>
<reference evidence="13 14" key="2">
    <citation type="journal article" date="2012" name="Proc. Natl. Acad. Sci. U.S.A.">
        <title>Antigenic diversity is generated by distinct evolutionary mechanisms in African trypanosome species.</title>
        <authorList>
            <person name="Jackson A.P."/>
            <person name="Berry A."/>
            <person name="Aslett M."/>
            <person name="Allison H.C."/>
            <person name="Burton P."/>
            <person name="Vavrova-Anderson J."/>
            <person name="Brown R."/>
            <person name="Browne H."/>
            <person name="Corton N."/>
            <person name="Hauser H."/>
            <person name="Gamble J."/>
            <person name="Gilderthorp R."/>
            <person name="Marcello L."/>
            <person name="McQuillan J."/>
            <person name="Otto T.D."/>
            <person name="Quail M.A."/>
            <person name="Sanders M.J."/>
            <person name="van Tonder A."/>
            <person name="Ginger M.L."/>
            <person name="Field M.C."/>
            <person name="Barry J.D."/>
            <person name="Hertz-Fowler C."/>
            <person name="Berriman M."/>
        </authorList>
    </citation>
    <scope>NUCLEOTIDE SEQUENCE [LARGE SCALE GENOMIC DNA]</scope>
    <source>
        <strain evidence="13 14">IL3000</strain>
    </source>
</reference>
<name>F9WBT6_TRYCI</name>
<feature type="region of interest" description="Disordered" evidence="10">
    <location>
        <begin position="284"/>
        <end position="303"/>
    </location>
</feature>
<dbReference type="Pfam" id="PF13206">
    <property type="entry name" value="VSG_B"/>
    <property type="match status" value="1"/>
</dbReference>
<reference evidence="14" key="1">
    <citation type="submission" date="2011-07" db="EMBL/GenBank/DDBJ databases">
        <title>Divergent evolution of antigenic variation in African trypanosomes.</title>
        <authorList>
            <person name="Jackson A.P."/>
            <person name="Berry A."/>
            <person name="Allison H.C."/>
            <person name="Burton P."/>
            <person name="Anderson J."/>
            <person name="Aslett M."/>
            <person name="Brown R."/>
            <person name="Corton N."/>
            <person name="Harris D."/>
            <person name="Hauser H."/>
            <person name="Gamble J."/>
            <person name="Gilderthorp R."/>
            <person name="McQuillan J."/>
            <person name="Quail M.A."/>
            <person name="Sanders M."/>
            <person name="Van Tonder A."/>
            <person name="Ginger M.L."/>
            <person name="Donelson J.E."/>
            <person name="Field M.C."/>
            <person name="Barry J.D."/>
            <person name="Berriman M."/>
            <person name="Hertz-Fowler C."/>
        </authorList>
    </citation>
    <scope>NUCLEOTIDE SEQUENCE [LARGE SCALE GENOMIC DNA]</scope>
    <source>
        <strain evidence="14">IL3000</strain>
    </source>
</reference>
<dbReference type="VEuPathDB" id="TriTrypDB:TcIL3000_0_53150"/>
<keyword evidence="6" id="KW-0472">Membrane</keyword>
<accession>F9WBT6</accession>
<evidence type="ECO:0000256" key="9">
    <source>
        <dbReference type="SAM" id="Coils"/>
    </source>
</evidence>
<gene>
    <name evidence="13" type="ORF">TCIL3000_0_53150</name>
</gene>
<evidence type="ECO:0000256" key="2">
    <source>
        <dbReference type="ARBA" id="ARBA00004609"/>
    </source>
</evidence>
<proteinExistence type="predicted"/>
<feature type="signal peptide" evidence="11">
    <location>
        <begin position="1"/>
        <end position="18"/>
    </location>
</feature>
<organism evidence="13 14">
    <name type="scientific">Trypanosoma congolense (strain IL3000)</name>
    <dbReference type="NCBI Taxonomy" id="1068625"/>
    <lineage>
        <taxon>Eukaryota</taxon>
        <taxon>Discoba</taxon>
        <taxon>Euglenozoa</taxon>
        <taxon>Kinetoplastea</taxon>
        <taxon>Metakinetoplastina</taxon>
        <taxon>Trypanosomatida</taxon>
        <taxon>Trypanosomatidae</taxon>
        <taxon>Trypanosoma</taxon>
        <taxon>Nannomonas</taxon>
    </lineage>
</organism>
<dbReference type="EMBL" id="CAEQ01001625">
    <property type="protein sequence ID" value="CCD14722.1"/>
    <property type="molecule type" value="Genomic_DNA"/>
</dbReference>
<evidence type="ECO:0000256" key="3">
    <source>
        <dbReference type="ARBA" id="ARBA00022475"/>
    </source>
</evidence>
<keyword evidence="4" id="KW-0336">GPI-anchor</keyword>
<dbReference type="GO" id="GO:0005886">
    <property type="term" value="C:plasma membrane"/>
    <property type="evidence" value="ECO:0007669"/>
    <property type="project" value="UniProtKB-SubCell"/>
</dbReference>
<evidence type="ECO:0000256" key="11">
    <source>
        <dbReference type="SAM" id="SignalP"/>
    </source>
</evidence>
<evidence type="ECO:0000256" key="6">
    <source>
        <dbReference type="ARBA" id="ARBA00023136"/>
    </source>
</evidence>
<keyword evidence="7" id="KW-0325">Glycoprotein</keyword>
<evidence type="ECO:0000256" key="1">
    <source>
        <dbReference type="ARBA" id="ARBA00002523"/>
    </source>
</evidence>
<protein>
    <submittedName>
        <fullName evidence="13">Variant surface glycoprotein</fullName>
    </submittedName>
</protein>
<keyword evidence="8" id="KW-0449">Lipoprotein</keyword>
<evidence type="ECO:0000313" key="14">
    <source>
        <dbReference type="Proteomes" id="UP000000702"/>
    </source>
</evidence>
<keyword evidence="5 11" id="KW-0732">Signal</keyword>
<evidence type="ECO:0000256" key="5">
    <source>
        <dbReference type="ARBA" id="ARBA00022729"/>
    </source>
</evidence>
<evidence type="ECO:0000256" key="4">
    <source>
        <dbReference type="ARBA" id="ARBA00022622"/>
    </source>
</evidence>
<dbReference type="Proteomes" id="UP000000702">
    <property type="component" value="Unassembled WGS sequence"/>
</dbReference>
<evidence type="ECO:0000256" key="10">
    <source>
        <dbReference type="SAM" id="MobiDB-lite"/>
    </source>
</evidence>